<dbReference type="InterPro" id="IPR003107">
    <property type="entry name" value="HAT"/>
</dbReference>
<dbReference type="GeneID" id="87962814"/>
<name>A0ABR0IML2_9PEZI</name>
<keyword evidence="2" id="KW-0507">mRNA processing</keyword>
<accession>A0ABR0IML2</accession>
<reference evidence="7 8" key="1">
    <citation type="journal article" date="2023" name="bioRxiv">
        <title>High-quality genome assemblies of four members of thePodospora anserinaspecies complex.</title>
        <authorList>
            <person name="Ament-Velasquez S.L."/>
            <person name="Vogan A.A."/>
            <person name="Wallerman O."/>
            <person name="Hartmann F."/>
            <person name="Gautier V."/>
            <person name="Silar P."/>
            <person name="Giraud T."/>
            <person name="Johannesson H."/>
        </authorList>
    </citation>
    <scope>NUCLEOTIDE SEQUENCE [LARGE SCALE GENOMIC DNA]</scope>
    <source>
        <strain evidence="7 8">CBS 124.78</strain>
    </source>
</reference>
<sequence length="626" mass="72944">MGDFNNYGGTDEENSEIARLTADVEADTDNFENWEKLIRACESLDGGLNRNSSPQALATLRNSYDRFLLKFPLLFGYWKKYADLEFNIAGPESAEIVYERGCASITNSVDLWTEYCSFKMETTHIPHLQFCHAMPLAARLRTKQKILRALNPLDMDLLCSADDFPFAVALLFERAATHIGLDFLSHPFWDKYLEYETRQEAHDKIFDILKRVIHIPMHQYARYYERFRQLAHTRPLEELVSAEELARYRAEVEDEAVHLGLQKTELEVERDIRGKIDQFFYLTFQNTQTETTKRWTYEAEIKRPYFHVTELDHSQLANWRKYLDFEEAEGDYNRIVVLYERCMVTCALYDEMWFRYARWMAGQEGKEEEVRNIYLRAATLFVPISRPGIRLQFAYFEEVNDRVDRARAIHEAVLDILPDSVETIVSWANLERRQAGLDAAIEVLRAQIASPTVSIYTKAACVTEWATLLWKVKGSVDEARAAFSKDADAYADSRHFWQQWFDFELQQPTNSEMETKHLELVKRVFTQMCTKSRLSLSIKQELGRIYMNYLQNRGGKEAMKDFLDVDRQMFGPRSVSLAANAKDGKENGVVPELDPTSRLKAEGRFYNYYELHADPDENAQGLADFN</sequence>
<evidence type="ECO:0000256" key="2">
    <source>
        <dbReference type="ARBA" id="ARBA00022664"/>
    </source>
</evidence>
<protein>
    <recommendedName>
        <fullName evidence="9">Pre-mRNA-processing factor 39</fullName>
    </recommendedName>
</protein>
<dbReference type="EMBL" id="JAFFHC010000001">
    <property type="protein sequence ID" value="KAK4681405.1"/>
    <property type="molecule type" value="Genomic_DNA"/>
</dbReference>
<comment type="similarity">
    <text evidence="6">Belongs to the PRP39 family.</text>
</comment>
<evidence type="ECO:0000313" key="8">
    <source>
        <dbReference type="Proteomes" id="UP001323617"/>
    </source>
</evidence>
<dbReference type="InterPro" id="IPR011990">
    <property type="entry name" value="TPR-like_helical_dom_sf"/>
</dbReference>
<evidence type="ECO:0000313" key="7">
    <source>
        <dbReference type="EMBL" id="KAK4681405.1"/>
    </source>
</evidence>
<keyword evidence="5" id="KW-0539">Nucleus</keyword>
<evidence type="ECO:0000256" key="1">
    <source>
        <dbReference type="ARBA" id="ARBA00004123"/>
    </source>
</evidence>
<keyword evidence="8" id="KW-1185">Reference proteome</keyword>
<evidence type="ECO:0000256" key="5">
    <source>
        <dbReference type="ARBA" id="ARBA00023242"/>
    </source>
</evidence>
<keyword evidence="4" id="KW-0508">mRNA splicing</keyword>
<organism evidence="7 8">
    <name type="scientific">Podospora pseudoanserina</name>
    <dbReference type="NCBI Taxonomy" id="2609844"/>
    <lineage>
        <taxon>Eukaryota</taxon>
        <taxon>Fungi</taxon>
        <taxon>Dikarya</taxon>
        <taxon>Ascomycota</taxon>
        <taxon>Pezizomycotina</taxon>
        <taxon>Sordariomycetes</taxon>
        <taxon>Sordariomycetidae</taxon>
        <taxon>Sordariales</taxon>
        <taxon>Podosporaceae</taxon>
        <taxon>Podospora</taxon>
    </lineage>
</organism>
<gene>
    <name evidence="7" type="ORF">QC764_106950</name>
</gene>
<dbReference type="InterPro" id="IPR059164">
    <property type="entry name" value="HAT_PRP39_C"/>
</dbReference>
<dbReference type="PANTHER" id="PTHR17204:SF5">
    <property type="entry name" value="PRE-MRNA-PROCESSING FACTOR 39"/>
    <property type="match status" value="1"/>
</dbReference>
<evidence type="ECO:0000256" key="3">
    <source>
        <dbReference type="ARBA" id="ARBA00022737"/>
    </source>
</evidence>
<dbReference type="SMART" id="SM00386">
    <property type="entry name" value="HAT"/>
    <property type="match status" value="8"/>
</dbReference>
<comment type="subcellular location">
    <subcellularLocation>
        <location evidence="1">Nucleus</location>
    </subcellularLocation>
</comment>
<dbReference type="Gene3D" id="1.25.40.10">
    <property type="entry name" value="Tetratricopeptide repeat domain"/>
    <property type="match status" value="2"/>
</dbReference>
<dbReference type="RefSeq" id="XP_062804875.1">
    <property type="nucleotide sequence ID" value="XM_062941949.1"/>
</dbReference>
<evidence type="ECO:0008006" key="9">
    <source>
        <dbReference type="Google" id="ProtNLM"/>
    </source>
</evidence>
<dbReference type="SUPFAM" id="SSF48452">
    <property type="entry name" value="TPR-like"/>
    <property type="match status" value="1"/>
</dbReference>
<dbReference type="PANTHER" id="PTHR17204">
    <property type="entry name" value="PRE-MRNA PROCESSING PROTEIN PRP39-RELATED"/>
    <property type="match status" value="1"/>
</dbReference>
<evidence type="ECO:0000256" key="4">
    <source>
        <dbReference type="ARBA" id="ARBA00023187"/>
    </source>
</evidence>
<proteinExistence type="inferred from homology"/>
<keyword evidence="3" id="KW-0677">Repeat</keyword>
<dbReference type="Pfam" id="PF23241">
    <property type="entry name" value="HAT_PRP39_C"/>
    <property type="match status" value="1"/>
</dbReference>
<evidence type="ECO:0000256" key="6">
    <source>
        <dbReference type="ARBA" id="ARBA00038019"/>
    </source>
</evidence>
<dbReference type="Proteomes" id="UP001323617">
    <property type="component" value="Unassembled WGS sequence"/>
</dbReference>
<dbReference type="Pfam" id="PF23240">
    <property type="entry name" value="HAT_PRP39_N"/>
    <property type="match status" value="2"/>
</dbReference>
<comment type="caution">
    <text evidence="7">The sequence shown here is derived from an EMBL/GenBank/DDBJ whole genome shotgun (WGS) entry which is preliminary data.</text>
</comment>